<dbReference type="RefSeq" id="WP_039633888.1">
    <property type="nucleotide sequence ID" value="NZ_AYSO01000017.1"/>
</dbReference>
<dbReference type="AlphaFoldDB" id="A0A0C1R6P8"/>
<dbReference type="EC" id="3.5.4.28" evidence="4"/>
<dbReference type="Proteomes" id="UP000031366">
    <property type="component" value="Unassembled WGS sequence"/>
</dbReference>
<dbReference type="InterPro" id="IPR023512">
    <property type="entry name" value="Deaminase_MtaD/DadD"/>
</dbReference>
<keyword evidence="1 4" id="KW-0479">Metal-binding</keyword>
<proteinExistence type="inferred from homology"/>
<organism evidence="6 7">
    <name type="scientific">Clostridium argentinense CDC 2741</name>
    <dbReference type="NCBI Taxonomy" id="1418104"/>
    <lineage>
        <taxon>Bacteria</taxon>
        <taxon>Bacillati</taxon>
        <taxon>Bacillota</taxon>
        <taxon>Clostridia</taxon>
        <taxon>Eubacteriales</taxon>
        <taxon>Clostridiaceae</taxon>
        <taxon>Clostridium</taxon>
    </lineage>
</organism>
<dbReference type="PANTHER" id="PTHR43794">
    <property type="entry name" value="AMINOHYDROLASE SSNA-RELATED"/>
    <property type="match status" value="1"/>
</dbReference>
<dbReference type="SUPFAM" id="SSF51556">
    <property type="entry name" value="Metallo-dependent hydrolases"/>
    <property type="match status" value="1"/>
</dbReference>
<evidence type="ECO:0000256" key="1">
    <source>
        <dbReference type="ARBA" id="ARBA00022723"/>
    </source>
</evidence>
<dbReference type="GO" id="GO:0090614">
    <property type="term" value="F:5'-methylthioadenosine deaminase activity"/>
    <property type="evidence" value="ECO:0007669"/>
    <property type="project" value="UniProtKB-UniRule"/>
</dbReference>
<dbReference type="PANTHER" id="PTHR43794:SF11">
    <property type="entry name" value="AMIDOHYDROLASE-RELATED DOMAIN-CONTAINING PROTEIN"/>
    <property type="match status" value="1"/>
</dbReference>
<dbReference type="Gene3D" id="2.30.40.10">
    <property type="entry name" value="Urease, subunit C, domain 1"/>
    <property type="match status" value="1"/>
</dbReference>
<comment type="caution">
    <text evidence="6">The sequence shown here is derived from an EMBL/GenBank/DDBJ whole genome shotgun (WGS) entry which is preliminary data.</text>
</comment>
<feature type="binding site" evidence="4">
    <location>
        <position position="209"/>
    </location>
    <ligand>
        <name>Zn(2+)</name>
        <dbReference type="ChEBI" id="CHEBI:29105"/>
    </ligand>
</feature>
<dbReference type="Pfam" id="PF01979">
    <property type="entry name" value="Amidohydro_1"/>
    <property type="match status" value="1"/>
</dbReference>
<dbReference type="OrthoDB" id="9807210at2"/>
<dbReference type="GO" id="GO:0050270">
    <property type="term" value="F:S-adenosylhomocysteine deaminase activity"/>
    <property type="evidence" value="ECO:0007669"/>
    <property type="project" value="UniProtKB-UniRule"/>
</dbReference>
<comment type="cofactor">
    <cofactor evidence="4">
        <name>Zn(2+)</name>
        <dbReference type="ChEBI" id="CHEBI:29105"/>
    </cofactor>
    <text evidence="4">Binds 1 zinc ion per subunit.</text>
</comment>
<comment type="catalytic activity">
    <reaction evidence="4">
        <text>S-adenosyl-L-homocysteine + H2O + H(+) = S-inosyl-L-homocysteine + NH4(+)</text>
        <dbReference type="Rhea" id="RHEA:20716"/>
        <dbReference type="ChEBI" id="CHEBI:15377"/>
        <dbReference type="ChEBI" id="CHEBI:15378"/>
        <dbReference type="ChEBI" id="CHEBI:28938"/>
        <dbReference type="ChEBI" id="CHEBI:57856"/>
        <dbReference type="ChEBI" id="CHEBI:57985"/>
        <dbReference type="EC" id="3.5.4.28"/>
    </reaction>
</comment>
<dbReference type="InterPro" id="IPR050287">
    <property type="entry name" value="MTA/SAH_deaminase"/>
</dbReference>
<dbReference type="InterPro" id="IPR032466">
    <property type="entry name" value="Metal_Hydrolase"/>
</dbReference>
<comment type="catalytic activity">
    <reaction evidence="4">
        <text>S-methyl-5'-thioadenosine + H2O + H(+) = S-methyl-5'-thioinosine + NH4(+)</text>
        <dbReference type="Rhea" id="RHEA:25025"/>
        <dbReference type="ChEBI" id="CHEBI:15377"/>
        <dbReference type="ChEBI" id="CHEBI:15378"/>
        <dbReference type="ChEBI" id="CHEBI:17509"/>
        <dbReference type="ChEBI" id="CHEBI:28938"/>
        <dbReference type="ChEBI" id="CHEBI:48595"/>
        <dbReference type="EC" id="3.5.4.31"/>
    </reaction>
</comment>
<reference evidence="6 7" key="1">
    <citation type="journal article" date="2015" name="Infect. Genet. Evol.">
        <title>Genomic sequences of six botulinum neurotoxin-producing strains representing three clostridial species illustrate the mobility and diversity of botulinum neurotoxin genes.</title>
        <authorList>
            <person name="Smith T.J."/>
            <person name="Hill K.K."/>
            <person name="Xie G."/>
            <person name="Foley B.T."/>
            <person name="Williamson C.H."/>
            <person name="Foster J.T."/>
            <person name="Johnson S.L."/>
            <person name="Chertkov O."/>
            <person name="Teshima H."/>
            <person name="Gibbons H.S."/>
            <person name="Johnsky L.A."/>
            <person name="Karavis M.A."/>
            <person name="Smith L.A."/>
        </authorList>
    </citation>
    <scope>NUCLEOTIDE SEQUENCE [LARGE SCALE GENOMIC DNA]</scope>
    <source>
        <strain evidence="6 7">CDC 2741</strain>
    </source>
</reference>
<dbReference type="EMBL" id="AYSO01000017">
    <property type="protein sequence ID" value="KIE46166.1"/>
    <property type="molecule type" value="Genomic_DNA"/>
</dbReference>
<feature type="binding site" evidence="4">
    <location>
        <position position="92"/>
    </location>
    <ligand>
        <name>substrate</name>
    </ligand>
</feature>
<comment type="function">
    <text evidence="4">Catalyzes the deamination of 5-methylthioadenosine and S-adenosyl-L-homocysteine into 5-methylthioinosine and S-inosyl-L-homocysteine, respectively. Is also able to deaminate adenosine.</text>
</comment>
<feature type="binding site" evidence="4">
    <location>
        <position position="182"/>
    </location>
    <ligand>
        <name>substrate</name>
    </ligand>
</feature>
<evidence type="ECO:0000256" key="3">
    <source>
        <dbReference type="ARBA" id="ARBA00022833"/>
    </source>
</evidence>
<accession>A0A0C1R6P8</accession>
<comment type="similarity">
    <text evidence="4">Belongs to the metallo-dependent hydrolases superfamily. MTA/SAH deaminase family.</text>
</comment>
<feature type="domain" description="Amidohydrolase-related" evidence="5">
    <location>
        <begin position="54"/>
        <end position="401"/>
    </location>
</feature>
<name>A0A0C1R6P8_9CLOT</name>
<evidence type="ECO:0000256" key="2">
    <source>
        <dbReference type="ARBA" id="ARBA00022801"/>
    </source>
</evidence>
<dbReference type="SUPFAM" id="SSF51338">
    <property type="entry name" value="Composite domain of metallo-dependent hydrolases"/>
    <property type="match status" value="1"/>
</dbReference>
<keyword evidence="3 4" id="KW-0862">Zinc</keyword>
<evidence type="ECO:0000259" key="5">
    <source>
        <dbReference type="Pfam" id="PF01979"/>
    </source>
</evidence>
<gene>
    <name evidence="4" type="primary">mtaD</name>
    <name evidence="6" type="ORF">U732_1945</name>
</gene>
<protein>
    <recommendedName>
        <fullName evidence="4">5-methylthioadenosine/S-adenosylhomocysteine deaminase</fullName>
        <shortName evidence="4">MTA/SAH deaminase</shortName>
        <ecNumber evidence="4">3.5.4.28</ecNumber>
        <ecNumber evidence="4">3.5.4.31</ecNumber>
    </recommendedName>
</protein>
<sequence>MNILIKNATIVTMNNDNEVIYKGDIAIEKNRIKYIGEVPRGFIAGKIIDGSNKVVMPGIINAHTHIGMSLIRSYADDLPLWEWLNERIWPIEKKYTEEDIYNGDMLSIVEMIKSGTTCFLDMYFSLEQTAKAVEISGMRAVLSKSLNGEINKDENKFDEVREFKKNWENRGDGRIKMMVAPHSPYTSSKAYLEKTIDLAKELELPIHIHVSESRKEVKDSFEEHGVSPVKYLENLGLFKIPTIAAHCVHISDDDIEILNKYKVSVANNPCSNLKLANGFAPVEKMLNRGVNVALATDSSSSNNNLNMFEEIHTAALINKGINENPLSIPAIKALEMATKNGAKALFLEDEIGSLEVGKKADMILIDLNKPHLYPRHDIISLLVYSAQGSDVETVIIDGKIVMENYKMKTIDENEVMKRAKESVERIFS</sequence>
<dbReference type="HAMAP" id="MF_01281">
    <property type="entry name" value="MTA_SAH_deamin"/>
    <property type="match status" value="1"/>
</dbReference>
<keyword evidence="7" id="KW-1185">Reference proteome</keyword>
<dbReference type="InterPro" id="IPR011059">
    <property type="entry name" value="Metal-dep_hydrolase_composite"/>
</dbReference>
<dbReference type="FunFam" id="3.20.20.140:FF:000014">
    <property type="entry name" value="5-methylthioadenosine/S-adenosylhomocysteine deaminase"/>
    <property type="match status" value="1"/>
</dbReference>
<feature type="binding site" evidence="4">
    <location>
        <position position="297"/>
    </location>
    <ligand>
        <name>Zn(2+)</name>
        <dbReference type="ChEBI" id="CHEBI:29105"/>
    </ligand>
</feature>
<evidence type="ECO:0000313" key="6">
    <source>
        <dbReference type="EMBL" id="KIE46166.1"/>
    </source>
</evidence>
<dbReference type="Gene3D" id="3.20.20.140">
    <property type="entry name" value="Metal-dependent hydrolases"/>
    <property type="match status" value="1"/>
</dbReference>
<feature type="binding site" evidence="4">
    <location>
        <position position="297"/>
    </location>
    <ligand>
        <name>substrate</name>
    </ligand>
</feature>
<dbReference type="STRING" id="29341.RSJ17_15795"/>
<dbReference type="CDD" id="cd01298">
    <property type="entry name" value="ATZ_TRZ_like"/>
    <property type="match status" value="1"/>
</dbReference>
<dbReference type="GO" id="GO:0046872">
    <property type="term" value="F:metal ion binding"/>
    <property type="evidence" value="ECO:0007669"/>
    <property type="project" value="UniProtKB-KW"/>
</dbReference>
<feature type="binding site" evidence="4">
    <location>
        <position position="65"/>
    </location>
    <ligand>
        <name>Zn(2+)</name>
        <dbReference type="ChEBI" id="CHEBI:29105"/>
    </ligand>
</feature>
<dbReference type="InterPro" id="IPR006680">
    <property type="entry name" value="Amidohydro-rel"/>
</dbReference>
<evidence type="ECO:0000313" key="7">
    <source>
        <dbReference type="Proteomes" id="UP000031366"/>
    </source>
</evidence>
<comment type="caution">
    <text evidence="4">Lacks conserved residue(s) required for the propagation of feature annotation.</text>
</comment>
<feature type="binding site" evidence="4">
    <location>
        <position position="212"/>
    </location>
    <ligand>
        <name>substrate</name>
    </ligand>
</feature>
<dbReference type="EC" id="3.5.4.31" evidence="4"/>
<evidence type="ECO:0000256" key="4">
    <source>
        <dbReference type="HAMAP-Rule" id="MF_01281"/>
    </source>
</evidence>
<feature type="binding site" evidence="4">
    <location>
        <position position="63"/>
    </location>
    <ligand>
        <name>Zn(2+)</name>
        <dbReference type="ChEBI" id="CHEBI:29105"/>
    </ligand>
</feature>
<keyword evidence="2 4" id="KW-0378">Hydrolase</keyword>